<dbReference type="InterPro" id="IPR018958">
    <property type="entry name" value="Knr4/Smi1-like_dom"/>
</dbReference>
<dbReference type="SMART" id="SM00860">
    <property type="entry name" value="SMI1_KNR4"/>
    <property type="match status" value="1"/>
</dbReference>
<organism evidence="2 3">
    <name type="scientific">Pseudomonas syringae pv. maculicola</name>
    <dbReference type="NCBI Taxonomy" id="59511"/>
    <lineage>
        <taxon>Bacteria</taxon>
        <taxon>Pseudomonadati</taxon>
        <taxon>Pseudomonadota</taxon>
        <taxon>Gammaproteobacteria</taxon>
        <taxon>Pseudomonadales</taxon>
        <taxon>Pseudomonadaceae</taxon>
        <taxon>Pseudomonas</taxon>
    </lineage>
</organism>
<dbReference type="EMBL" id="RBNL01003686">
    <property type="protein sequence ID" value="RML46377.1"/>
    <property type="molecule type" value="Genomic_DNA"/>
</dbReference>
<proteinExistence type="predicted"/>
<reference evidence="2 3" key="1">
    <citation type="submission" date="2018-08" db="EMBL/GenBank/DDBJ databases">
        <title>Recombination of ecologically and evolutionarily significant loci maintains genetic cohesion in the Pseudomonas syringae species complex.</title>
        <authorList>
            <person name="Dillon M."/>
            <person name="Thakur S."/>
            <person name="Almeida R.N.D."/>
            <person name="Weir B.S."/>
            <person name="Guttman D.S."/>
        </authorList>
    </citation>
    <scope>NUCLEOTIDE SEQUENCE [LARGE SCALE GENOMIC DNA]</scope>
    <source>
        <strain evidence="2 3">88_10</strain>
    </source>
</reference>
<evidence type="ECO:0000313" key="3">
    <source>
        <dbReference type="Proteomes" id="UP000282378"/>
    </source>
</evidence>
<sequence length="154" mass="16851">RCSSAAGNSLVEPIAERLREIAMEYHLTEGQLNGPAEIPAVDGLSTHLGVALPESYIKFLKTHDGGEGFIGDSYIIFWKAEELVEFNREYEVETYAPGIFLFASNGGGEGYGFDTLDAAMPVVRIPFIGMNRQYAISVASDLPDLFARLADQNE</sequence>
<dbReference type="Pfam" id="PF09346">
    <property type="entry name" value="SMI1_KNR4"/>
    <property type="match status" value="1"/>
</dbReference>
<evidence type="ECO:0000313" key="2">
    <source>
        <dbReference type="EMBL" id="RML46377.1"/>
    </source>
</evidence>
<accession>A0A3M2W478</accession>
<protein>
    <recommendedName>
        <fullName evidence="1">Knr4/Smi1-like domain-containing protein</fullName>
    </recommendedName>
</protein>
<feature type="non-terminal residue" evidence="2">
    <location>
        <position position="1"/>
    </location>
</feature>
<dbReference type="Gene3D" id="3.40.1580.10">
    <property type="entry name" value="SMI1/KNR4-like"/>
    <property type="match status" value="1"/>
</dbReference>
<comment type="caution">
    <text evidence="2">The sequence shown here is derived from an EMBL/GenBank/DDBJ whole genome shotgun (WGS) entry which is preliminary data.</text>
</comment>
<dbReference type="SUPFAM" id="SSF160631">
    <property type="entry name" value="SMI1/KNR4-like"/>
    <property type="match status" value="1"/>
</dbReference>
<dbReference type="Proteomes" id="UP000282378">
    <property type="component" value="Unassembled WGS sequence"/>
</dbReference>
<feature type="domain" description="Knr4/Smi1-like" evidence="1">
    <location>
        <begin position="35"/>
        <end position="148"/>
    </location>
</feature>
<dbReference type="InterPro" id="IPR037883">
    <property type="entry name" value="Knr4/Smi1-like_sf"/>
</dbReference>
<name>A0A3M2W478_PSEYM</name>
<evidence type="ECO:0000259" key="1">
    <source>
        <dbReference type="SMART" id="SM00860"/>
    </source>
</evidence>
<gene>
    <name evidence="2" type="ORF">APX70_04084</name>
</gene>
<dbReference type="AlphaFoldDB" id="A0A3M2W478"/>